<dbReference type="GO" id="GO:0008422">
    <property type="term" value="F:beta-glucosidase activity"/>
    <property type="evidence" value="ECO:0007669"/>
    <property type="project" value="TreeGrafter"/>
</dbReference>
<dbReference type="Proteomes" id="UP000215145">
    <property type="component" value="Unassembled WGS sequence"/>
</dbReference>
<dbReference type="PANTHER" id="PTHR31297:SF41">
    <property type="entry name" value="ENDOGLUCANASE, PUTATIVE (AFU_ORTHOLOGUE AFUA_5G01830)-RELATED"/>
    <property type="match status" value="1"/>
</dbReference>
<comment type="caution">
    <text evidence="9">The sequence shown here is derived from an EMBL/GenBank/DDBJ whole genome shotgun (WGS) entry which is preliminary data.</text>
</comment>
<dbReference type="GO" id="GO:0009986">
    <property type="term" value="C:cell surface"/>
    <property type="evidence" value="ECO:0007669"/>
    <property type="project" value="TreeGrafter"/>
</dbReference>
<keyword evidence="4" id="KW-0119">Carbohydrate metabolism</keyword>
<dbReference type="GO" id="GO:0030245">
    <property type="term" value="P:cellulose catabolic process"/>
    <property type="evidence" value="ECO:0007669"/>
    <property type="project" value="UniProtKB-KW"/>
</dbReference>
<evidence type="ECO:0000256" key="5">
    <source>
        <dbReference type="ARBA" id="ARBA00023295"/>
    </source>
</evidence>
<evidence type="ECO:0000256" key="3">
    <source>
        <dbReference type="ARBA" id="ARBA00023001"/>
    </source>
</evidence>
<evidence type="ECO:0000256" key="1">
    <source>
        <dbReference type="ARBA" id="ARBA00005641"/>
    </source>
</evidence>
<accession>A0A229NVP7</accession>
<name>A0A229NVP7_9BACL</name>
<dbReference type="InterPro" id="IPR050386">
    <property type="entry name" value="Glycosyl_hydrolase_5"/>
</dbReference>
<organism evidence="9 10">
    <name type="scientific">Paenibacillus herberti</name>
    <dbReference type="NCBI Taxonomy" id="1619309"/>
    <lineage>
        <taxon>Bacteria</taxon>
        <taxon>Bacillati</taxon>
        <taxon>Bacillota</taxon>
        <taxon>Bacilli</taxon>
        <taxon>Bacillales</taxon>
        <taxon>Paenibacillaceae</taxon>
        <taxon>Paenibacillus</taxon>
    </lineage>
</organism>
<dbReference type="PANTHER" id="PTHR31297">
    <property type="entry name" value="GLUCAN ENDO-1,6-BETA-GLUCOSIDASE B"/>
    <property type="match status" value="1"/>
</dbReference>
<dbReference type="RefSeq" id="WP_089524836.1">
    <property type="nucleotide sequence ID" value="NZ_NMUQ01000002.1"/>
</dbReference>
<evidence type="ECO:0000256" key="4">
    <source>
        <dbReference type="ARBA" id="ARBA00023277"/>
    </source>
</evidence>
<dbReference type="InterPro" id="IPR001547">
    <property type="entry name" value="Glyco_hydro_5"/>
</dbReference>
<dbReference type="EMBL" id="NMUQ01000002">
    <property type="protein sequence ID" value="OXM14013.1"/>
    <property type="molecule type" value="Genomic_DNA"/>
</dbReference>
<evidence type="ECO:0000259" key="8">
    <source>
        <dbReference type="Pfam" id="PF00150"/>
    </source>
</evidence>
<sequence length="581" mass="66181">MKSQLYRQPEVDGWVKAEGKRLVNGRGEELILRGVGLGSWLLPEGYMWKLPAEGDRPRRIERMVTELIGERNAATFWQTYFNRYTSEADIRQLSLEGFNSVRVPFNARKLLEGELNEEGYNPDQLELLDRVIDWCRTWGVYVILDMHGAPGGQTGANIDDSENDQPELFTSAEHRQAAIDLWRYLAQRYRDEWIVAGYDLLNEPLPDYHGKYKDWLEPLYRDMIATIREVDERHLIILEGAHWSTDWTVFTEKLDDNVLYQFHKYWNNPDTESIQKYLDFRNAWNVPIFMGEGGENDLDWYAGAFRLFEDHRISWNFWTWKKIDTINSPCSIPKPEGWEKLGNWLEGGNKPEPEEACRILGRYLDGMLFDACDYRSEVVNALLRRAPMRIPAIHYGYKGEGESFGFKDSERDQITWQSDYRRGDGLAIRKLDGEPMLPRTEPGWHRWDVGDGLCVELPEGGWLAYEFTIAAEAVASVLAETAATSVEITKASIETTSAKPSAPTPFSLKLRLMAAGEEAKTGAALELELDGVPLGQLPADSTWSSAVLSDPLPLLAPGLHRLVLTAIGGALLLESVELDRS</sequence>
<evidence type="ECO:0000256" key="7">
    <source>
        <dbReference type="RuleBase" id="RU361153"/>
    </source>
</evidence>
<keyword evidence="3" id="KW-0136">Cellulose degradation</keyword>
<evidence type="ECO:0000256" key="2">
    <source>
        <dbReference type="ARBA" id="ARBA00022801"/>
    </source>
</evidence>
<dbReference type="Gene3D" id="3.20.20.80">
    <property type="entry name" value="Glycosidases"/>
    <property type="match status" value="1"/>
</dbReference>
<gene>
    <name evidence="9" type="ORF">CGZ75_13505</name>
</gene>
<protein>
    <submittedName>
        <fullName evidence="9">Glycoside hydrolase</fullName>
    </submittedName>
</protein>
<dbReference type="AlphaFoldDB" id="A0A229NVP7"/>
<keyword evidence="2 7" id="KW-0378">Hydrolase</keyword>
<keyword evidence="6" id="KW-0624">Polysaccharide degradation</keyword>
<evidence type="ECO:0000313" key="10">
    <source>
        <dbReference type="Proteomes" id="UP000215145"/>
    </source>
</evidence>
<dbReference type="InterPro" id="IPR017853">
    <property type="entry name" value="GH"/>
</dbReference>
<evidence type="ECO:0000313" key="9">
    <source>
        <dbReference type="EMBL" id="OXM14013.1"/>
    </source>
</evidence>
<evidence type="ECO:0000256" key="6">
    <source>
        <dbReference type="ARBA" id="ARBA00023326"/>
    </source>
</evidence>
<feature type="domain" description="Glycoside hydrolase family 5" evidence="8">
    <location>
        <begin position="75"/>
        <end position="321"/>
    </location>
</feature>
<dbReference type="OrthoDB" id="9800475at2"/>
<comment type="similarity">
    <text evidence="1 7">Belongs to the glycosyl hydrolase 5 (cellulase A) family.</text>
</comment>
<reference evidence="9 10" key="1">
    <citation type="submission" date="2017-07" db="EMBL/GenBank/DDBJ databases">
        <title>Paenibacillus herberti R33 genome sequencing and assembly.</title>
        <authorList>
            <person name="Su W."/>
        </authorList>
    </citation>
    <scope>NUCLEOTIDE SEQUENCE [LARGE SCALE GENOMIC DNA]</scope>
    <source>
        <strain evidence="9 10">R33</strain>
    </source>
</reference>
<proteinExistence type="inferred from homology"/>
<dbReference type="SUPFAM" id="SSF51445">
    <property type="entry name" value="(Trans)glycosidases"/>
    <property type="match status" value="1"/>
</dbReference>
<keyword evidence="10" id="KW-1185">Reference proteome</keyword>
<dbReference type="Pfam" id="PF00150">
    <property type="entry name" value="Cellulase"/>
    <property type="match status" value="1"/>
</dbReference>
<dbReference type="GO" id="GO:0005576">
    <property type="term" value="C:extracellular region"/>
    <property type="evidence" value="ECO:0007669"/>
    <property type="project" value="TreeGrafter"/>
</dbReference>
<keyword evidence="5 7" id="KW-0326">Glycosidase</keyword>